<keyword evidence="1" id="KW-0175">Coiled coil</keyword>
<evidence type="ECO:0000259" key="4">
    <source>
        <dbReference type="PROSITE" id="PS50888"/>
    </source>
</evidence>
<evidence type="ECO:0000313" key="6">
    <source>
        <dbReference type="Proteomes" id="UP001583193"/>
    </source>
</evidence>
<feature type="coiled-coil region" evidence="1">
    <location>
        <begin position="235"/>
        <end position="269"/>
    </location>
</feature>
<evidence type="ECO:0000256" key="2">
    <source>
        <dbReference type="SAM" id="MobiDB-lite"/>
    </source>
</evidence>
<dbReference type="SUPFAM" id="SSF47459">
    <property type="entry name" value="HLH, helix-loop-helix DNA-binding domain"/>
    <property type="match status" value="1"/>
</dbReference>
<feature type="compositionally biased region" description="Polar residues" evidence="2">
    <location>
        <begin position="285"/>
        <end position="302"/>
    </location>
</feature>
<feature type="compositionally biased region" description="Low complexity" evidence="2">
    <location>
        <begin position="868"/>
        <end position="891"/>
    </location>
</feature>
<dbReference type="InterPro" id="IPR052099">
    <property type="entry name" value="Regulatory_TF_Diverse"/>
</dbReference>
<gene>
    <name evidence="5" type="primary">CPH2</name>
    <name evidence="5" type="ORF">Plec18167_005410</name>
</gene>
<feature type="region of interest" description="Disordered" evidence="2">
    <location>
        <begin position="1"/>
        <end position="31"/>
    </location>
</feature>
<protein>
    <submittedName>
        <fullName evidence="5">Clr6 histone deacetylase associated PHD protein-2 Cph2</fullName>
    </submittedName>
</protein>
<dbReference type="Pfam" id="PF09427">
    <property type="entry name" value="DUF2014"/>
    <property type="match status" value="1"/>
</dbReference>
<dbReference type="PANTHER" id="PTHR47336">
    <property type="entry name" value="TRANSCRIPTION FACTOR HMS1-RELATED"/>
    <property type="match status" value="1"/>
</dbReference>
<dbReference type="InterPro" id="IPR019006">
    <property type="entry name" value="Sre1_C"/>
</dbReference>
<dbReference type="EMBL" id="JAVDPF010000016">
    <property type="protein sequence ID" value="KAL1876147.1"/>
    <property type="molecule type" value="Genomic_DNA"/>
</dbReference>
<dbReference type="Proteomes" id="UP001583193">
    <property type="component" value="Unassembled WGS sequence"/>
</dbReference>
<comment type="caution">
    <text evidence="5">The sequence shown here is derived from an EMBL/GenBank/DDBJ whole genome shotgun (WGS) entry which is preliminary data.</text>
</comment>
<feature type="compositionally biased region" description="Polar residues" evidence="2">
    <location>
        <begin position="77"/>
        <end position="88"/>
    </location>
</feature>
<feature type="domain" description="BHLH" evidence="4">
    <location>
        <begin position="173"/>
        <end position="245"/>
    </location>
</feature>
<evidence type="ECO:0000256" key="3">
    <source>
        <dbReference type="SAM" id="Phobius"/>
    </source>
</evidence>
<feature type="compositionally biased region" description="Polar residues" evidence="2">
    <location>
        <begin position="1014"/>
        <end position="1025"/>
    </location>
</feature>
<dbReference type="InterPro" id="IPR036638">
    <property type="entry name" value="HLH_DNA-bd_sf"/>
</dbReference>
<dbReference type="InterPro" id="IPR011598">
    <property type="entry name" value="bHLH_dom"/>
</dbReference>
<accession>A0ABR3XKZ2</accession>
<keyword evidence="3" id="KW-0812">Transmembrane</keyword>
<evidence type="ECO:0000313" key="5">
    <source>
        <dbReference type="EMBL" id="KAL1876147.1"/>
    </source>
</evidence>
<keyword evidence="3" id="KW-0472">Membrane</keyword>
<dbReference type="CDD" id="cd11399">
    <property type="entry name" value="bHLHzip_scHMS1_like"/>
    <property type="match status" value="1"/>
</dbReference>
<feature type="region of interest" description="Disordered" evidence="2">
    <location>
        <begin position="112"/>
        <end position="176"/>
    </location>
</feature>
<keyword evidence="6" id="KW-1185">Reference proteome</keyword>
<feature type="region of interest" description="Disordered" evidence="2">
    <location>
        <begin position="204"/>
        <end position="227"/>
    </location>
</feature>
<dbReference type="PANTHER" id="PTHR47336:SF2">
    <property type="entry name" value="TRANSCRIPTION FACTOR HMS1-RELATED"/>
    <property type="match status" value="1"/>
</dbReference>
<keyword evidence="3" id="KW-1133">Transmembrane helix</keyword>
<feature type="compositionally biased region" description="Polar residues" evidence="2">
    <location>
        <begin position="55"/>
        <end position="65"/>
    </location>
</feature>
<feature type="compositionally biased region" description="Low complexity" evidence="2">
    <location>
        <begin position="134"/>
        <end position="146"/>
    </location>
</feature>
<feature type="compositionally biased region" description="Basic residues" evidence="2">
    <location>
        <begin position="979"/>
        <end position="991"/>
    </location>
</feature>
<proteinExistence type="predicted"/>
<feature type="region of interest" description="Disordered" evidence="2">
    <location>
        <begin position="868"/>
        <end position="913"/>
    </location>
</feature>
<dbReference type="Gene3D" id="4.10.280.10">
    <property type="entry name" value="Helix-loop-helix DNA-binding domain"/>
    <property type="match status" value="1"/>
</dbReference>
<feature type="region of interest" description="Disordered" evidence="2">
    <location>
        <begin position="972"/>
        <end position="1043"/>
    </location>
</feature>
<evidence type="ECO:0000256" key="1">
    <source>
        <dbReference type="SAM" id="Coils"/>
    </source>
</evidence>
<reference evidence="5 6" key="1">
    <citation type="journal article" date="2024" name="IMA Fungus">
        <title>IMA Genome - F19 : A genome assembly and annotation guide to empower mycologists, including annotated draft genome sequences of Ceratocystis pirilliformis, Diaporthe australafricana, Fusarium ophioides, Paecilomyces lecythidis, and Sporothrix stenoceras.</title>
        <authorList>
            <person name="Aylward J."/>
            <person name="Wilson A.M."/>
            <person name="Visagie C.M."/>
            <person name="Spraker J."/>
            <person name="Barnes I."/>
            <person name="Buitendag C."/>
            <person name="Ceriani C."/>
            <person name="Del Mar Angel L."/>
            <person name="du Plessis D."/>
            <person name="Fuchs T."/>
            <person name="Gasser K."/>
            <person name="Kramer D."/>
            <person name="Li W."/>
            <person name="Munsamy K."/>
            <person name="Piso A."/>
            <person name="Price J.L."/>
            <person name="Sonnekus B."/>
            <person name="Thomas C."/>
            <person name="van der Nest A."/>
            <person name="van Dijk A."/>
            <person name="van Heerden A."/>
            <person name="van Vuuren N."/>
            <person name="Yilmaz N."/>
            <person name="Duong T.A."/>
            <person name="van der Merwe N.A."/>
            <person name="Wingfield M.J."/>
            <person name="Wingfield B.D."/>
        </authorList>
    </citation>
    <scope>NUCLEOTIDE SEQUENCE [LARGE SCALE GENOMIC DNA]</scope>
    <source>
        <strain evidence="5 6">CMW 18167</strain>
    </source>
</reference>
<feature type="compositionally biased region" description="Polar residues" evidence="2">
    <location>
        <begin position="1034"/>
        <end position="1043"/>
    </location>
</feature>
<feature type="transmembrane region" description="Helical" evidence="3">
    <location>
        <begin position="430"/>
        <end position="453"/>
    </location>
</feature>
<dbReference type="Pfam" id="PF00010">
    <property type="entry name" value="HLH"/>
    <property type="match status" value="1"/>
</dbReference>
<dbReference type="SMART" id="SM00353">
    <property type="entry name" value="HLH"/>
    <property type="match status" value="1"/>
</dbReference>
<dbReference type="PROSITE" id="PS50888">
    <property type="entry name" value="BHLH"/>
    <property type="match status" value="1"/>
</dbReference>
<feature type="region of interest" description="Disordered" evidence="2">
    <location>
        <begin position="55"/>
        <end position="96"/>
    </location>
</feature>
<name>A0ABR3XKZ2_9EURO</name>
<organism evidence="5 6">
    <name type="scientific">Paecilomyces lecythidis</name>
    <dbReference type="NCBI Taxonomy" id="3004212"/>
    <lineage>
        <taxon>Eukaryota</taxon>
        <taxon>Fungi</taxon>
        <taxon>Dikarya</taxon>
        <taxon>Ascomycota</taxon>
        <taxon>Pezizomycotina</taxon>
        <taxon>Eurotiomycetes</taxon>
        <taxon>Eurotiomycetidae</taxon>
        <taxon>Eurotiales</taxon>
        <taxon>Thermoascaceae</taxon>
        <taxon>Paecilomyces</taxon>
    </lineage>
</organism>
<sequence>MPMPGMDGVRNPSTRQTMKRESQSGDMAFLDSIRDDFDQDWSQWMRWDDQTFSNISDHVNESSNPNPNPTFDMPSMPSASRINPQGSTGAADISPGTAFSYLDRPFEPVLAAPRGRVPSTTSNYGQPLAFEKQSSMSMSPPGSVPVNRKRKSTSDEDGSMVEDHVQEGKKLPSKKRSHNVIEKRYRANLNEKIAELRDSVPSLRVLSKQSNGSTPEDDDAEGVTPANKLNKASILSKATEYIHHLELRNKRLDEENMALKTRLRQLDKALDQSVTSAASASSPSNCTVSTESGTGSSPSVFSHTEEISHETPSSSQYPPEGLIKVPDYIKKMRASSTQQGQFAESYIQYRNQGNEYSGDGRRRSAFPNKYMVGALAGLMVLESMNTEKKTESTEKGLLAVPINLLNRLDLSSVRSFQTLLSSWNSWHVRAVLHFLLTATFVVGCAFFVFLYLFNSRPRRPRNPFKTAAATTADTPSSFNFRQQAWLTSIQQVGVPRHRFFLEWFAVTSRCFEYCLRCLLGWKLYSHITGITEEDEKGRVKTWDIAIDAQLAGGDPEISKSRLVLTIFAAGTLPRSPLRMMLKALHCRILLWRVGDPGTYTFKVSNDVARYLANYQWQMAREMNKRLPKDHPDALPTHLAALLEVDCEDVMIDPIVQRAANLTWNRPTQEAADDDEALLDVVVEDPAIQSSLDSLAAWWSSHILQRALLRSFEASSAGPSAKKCRDLLYRKVTMALNVAPRPSAAYTRALVMKAVFFEEDRIQNIGAVLAALPSPKDKQRHASNFLDTSIPVSVREEISIAVRCAMIAAVFKARASEDSSVPSSLTLHKAVAWFNQLPIDPIELTILGFAAVYHILHVVAADEDLLSPSSSDSGSSSAPSSSSSKASSNASSADDEADDERPSSRRRSSSTKMSPQYGRVASDLVYWVRHAYNPAFYGFTSGIIEIVEAECASVCKSVGIDISDQLTSQGEKLRNVRKEERKKRRAAKHRRSSHPECHDIVPGQQDGKRSRRESLGSNDTGYGSISQEEDGSVPDGNQQVQQTL</sequence>
<feature type="region of interest" description="Disordered" evidence="2">
    <location>
        <begin position="274"/>
        <end position="321"/>
    </location>
</feature>
<feature type="compositionally biased region" description="Basic and acidic residues" evidence="2">
    <location>
        <begin position="161"/>
        <end position="170"/>
    </location>
</feature>